<dbReference type="RefSeq" id="WP_253653645.1">
    <property type="nucleotide sequence ID" value="NZ_BAAAOE010000001.1"/>
</dbReference>
<evidence type="ECO:0000313" key="2">
    <source>
        <dbReference type="EMBL" id="MCP2160065.1"/>
    </source>
</evidence>
<gene>
    <name evidence="2" type="ORF">LX12_001244</name>
</gene>
<comment type="caution">
    <text evidence="2">The sequence shown here is derived from an EMBL/GenBank/DDBJ whole genome shotgun (WGS) entry which is preliminary data.</text>
</comment>
<keyword evidence="1" id="KW-0812">Transmembrane</keyword>
<proteinExistence type="predicted"/>
<protein>
    <submittedName>
        <fullName evidence="2">Uncharacterized protein</fullName>
    </submittedName>
</protein>
<keyword evidence="3" id="KW-1185">Reference proteome</keyword>
<sequence length="51" mass="5270">MTILGIIAIIVGVIVGVPWIWIVGIVLTVAGVVLAASGKNGRLNAGRAHYF</sequence>
<evidence type="ECO:0000256" key="1">
    <source>
        <dbReference type="SAM" id="Phobius"/>
    </source>
</evidence>
<accession>A0ABT1GYJ7</accession>
<keyword evidence="1" id="KW-0472">Membrane</keyword>
<organism evidence="2 3">
    <name type="scientific">Williamsia serinedens</name>
    <dbReference type="NCBI Taxonomy" id="391736"/>
    <lineage>
        <taxon>Bacteria</taxon>
        <taxon>Bacillati</taxon>
        <taxon>Actinomycetota</taxon>
        <taxon>Actinomycetes</taxon>
        <taxon>Mycobacteriales</taxon>
        <taxon>Nocardiaceae</taxon>
        <taxon>Williamsia</taxon>
    </lineage>
</organism>
<keyword evidence="1" id="KW-1133">Transmembrane helix</keyword>
<feature type="transmembrane region" description="Helical" evidence="1">
    <location>
        <begin position="6"/>
        <end position="34"/>
    </location>
</feature>
<reference evidence="2 3" key="1">
    <citation type="submission" date="2022-06" db="EMBL/GenBank/DDBJ databases">
        <title>Genomic Encyclopedia of Archaeal and Bacterial Type Strains, Phase II (KMG-II): from individual species to whole genera.</title>
        <authorList>
            <person name="Goeker M."/>
        </authorList>
    </citation>
    <scope>NUCLEOTIDE SEQUENCE [LARGE SCALE GENOMIC DNA]</scope>
    <source>
        <strain evidence="2 3">DSM 45037</strain>
    </source>
</reference>
<dbReference type="Proteomes" id="UP001205740">
    <property type="component" value="Unassembled WGS sequence"/>
</dbReference>
<dbReference type="EMBL" id="JAMTCG010000002">
    <property type="protein sequence ID" value="MCP2160065.1"/>
    <property type="molecule type" value="Genomic_DNA"/>
</dbReference>
<evidence type="ECO:0000313" key="3">
    <source>
        <dbReference type="Proteomes" id="UP001205740"/>
    </source>
</evidence>
<name>A0ABT1GYJ7_9NOCA</name>